<dbReference type="Pfam" id="PF01753">
    <property type="entry name" value="zf-MYND"/>
    <property type="match status" value="2"/>
</dbReference>
<evidence type="ECO:0000256" key="3">
    <source>
        <dbReference type="ARBA" id="ARBA00022833"/>
    </source>
</evidence>
<dbReference type="PROSITE" id="PS01360">
    <property type="entry name" value="ZF_MYND_1"/>
    <property type="match status" value="2"/>
</dbReference>
<accession>A0AAD8XTM3</accession>
<dbReference type="Gene3D" id="6.10.140.2220">
    <property type="match status" value="2"/>
</dbReference>
<dbReference type="AlphaFoldDB" id="A0AAD8XTM3"/>
<feature type="compositionally biased region" description="Basic and acidic residues" evidence="5">
    <location>
        <begin position="617"/>
        <end position="627"/>
    </location>
</feature>
<comment type="caution">
    <text evidence="7">The sequence shown here is derived from an EMBL/GenBank/DDBJ whole genome shotgun (WGS) entry which is preliminary data.</text>
</comment>
<dbReference type="SUPFAM" id="SSF144232">
    <property type="entry name" value="HIT/MYND zinc finger-like"/>
    <property type="match status" value="2"/>
</dbReference>
<dbReference type="InterPro" id="IPR011990">
    <property type="entry name" value="TPR-like_helical_dom_sf"/>
</dbReference>
<reference evidence="7" key="1">
    <citation type="submission" date="2023-06" db="EMBL/GenBank/DDBJ databases">
        <title>Survivors Of The Sea: Transcriptome response of Skeletonema marinoi to long-term dormancy.</title>
        <authorList>
            <person name="Pinder M.I.M."/>
            <person name="Kourtchenko O."/>
            <person name="Robertson E.K."/>
            <person name="Larsson T."/>
            <person name="Maumus F."/>
            <person name="Osuna-Cruz C.M."/>
            <person name="Vancaester E."/>
            <person name="Stenow R."/>
            <person name="Vandepoele K."/>
            <person name="Ploug H."/>
            <person name="Bruchert V."/>
            <person name="Godhe A."/>
            <person name="Topel M."/>
        </authorList>
    </citation>
    <scope>NUCLEOTIDE SEQUENCE</scope>
    <source>
        <strain evidence="7">R05AC</strain>
    </source>
</reference>
<keyword evidence="2 4" id="KW-0863">Zinc-finger</keyword>
<dbReference type="InterPro" id="IPR002893">
    <property type="entry name" value="Znf_MYND"/>
</dbReference>
<sequence>MSDNDGADDMIMLMCASCGIAEVDEVKLKTCADCDLVKYCSDACQKDHKSQHKRACKKRAAELRDELLFKQPDSSHLGDCPICCLPMPLDLRKATFKLCCSKMMCKGCSHGNLMRELEERREPKCPFCRKPSVPPTDEESGKWIMKRIEANDPAAMTQWGRDQYAKEIIVAAELGYAEAHYRLSIFYHDVEKDGGKTKHHLEEAAIGGHPSARYTLGYHEGRNRRHDRAVKHLITAATQGDDDSINELMDEFRRGFVSKDDLAAALRAHQAAVDATKSPQREAAEELERWIAARRIKSTADMLRKSTIEKITSSRCASCGIAEVEADDITLKECATCDLVRYCSDACQKNHWPQHEEACKKRSTELRDELLFKQPESSHHGDCPICCLHMPLDVDKSTIMTCCSKIVCNGCAYADALRQVEGMLLHTCPFCREPTSDTNEEYTKEMMKRVEANDPVALCQEGGVQEEKGNYLRAFEYFTKAAELGDVEAHFELSHMYRDGHDVEKDEGKEMYHLELAAIGGHPGARYNLGIGEWNNGKTERAVKHWIIAATQGDDDSINELMAVFREEDGMVSKDDLAAALRAHQAAVDSAKSPQREAAETASKSAEEYLRNAAKSLQREAAEESQRRMKMKSV</sequence>
<dbReference type="Proteomes" id="UP001224775">
    <property type="component" value="Unassembled WGS sequence"/>
</dbReference>
<keyword evidence="1" id="KW-0479">Metal-binding</keyword>
<evidence type="ECO:0000256" key="2">
    <source>
        <dbReference type="ARBA" id="ARBA00022771"/>
    </source>
</evidence>
<keyword evidence="3" id="KW-0862">Zinc</keyword>
<feature type="domain" description="MYND-type" evidence="6">
    <location>
        <begin position="15"/>
        <end position="56"/>
    </location>
</feature>
<feature type="region of interest" description="Disordered" evidence="5">
    <location>
        <begin position="588"/>
        <end position="634"/>
    </location>
</feature>
<dbReference type="PANTHER" id="PTHR45011:SF1">
    <property type="entry name" value="DAP3-BINDING CELL DEATH ENHANCER 1"/>
    <property type="match status" value="1"/>
</dbReference>
<feature type="domain" description="MYND-type" evidence="6">
    <location>
        <begin position="316"/>
        <end position="359"/>
    </location>
</feature>
<dbReference type="SMART" id="SM00671">
    <property type="entry name" value="SEL1"/>
    <property type="match status" value="5"/>
</dbReference>
<dbReference type="InterPro" id="IPR001841">
    <property type="entry name" value="Znf_RING"/>
</dbReference>
<dbReference type="GO" id="GO:0008270">
    <property type="term" value="F:zinc ion binding"/>
    <property type="evidence" value="ECO:0007669"/>
    <property type="project" value="UniProtKB-KW"/>
</dbReference>
<dbReference type="SUPFAM" id="SSF81901">
    <property type="entry name" value="HCP-like"/>
    <property type="match status" value="2"/>
</dbReference>
<dbReference type="InterPro" id="IPR006597">
    <property type="entry name" value="Sel1-like"/>
</dbReference>
<evidence type="ECO:0000256" key="1">
    <source>
        <dbReference type="ARBA" id="ARBA00022723"/>
    </source>
</evidence>
<feature type="compositionally biased region" description="Basic and acidic residues" evidence="5">
    <location>
        <begin position="594"/>
        <end position="610"/>
    </location>
</feature>
<proteinExistence type="predicted"/>
<gene>
    <name evidence="7" type="ORF">QTG54_015702</name>
</gene>
<organism evidence="7 8">
    <name type="scientific">Skeletonema marinoi</name>
    <dbReference type="NCBI Taxonomy" id="267567"/>
    <lineage>
        <taxon>Eukaryota</taxon>
        <taxon>Sar</taxon>
        <taxon>Stramenopiles</taxon>
        <taxon>Ochrophyta</taxon>
        <taxon>Bacillariophyta</taxon>
        <taxon>Coscinodiscophyceae</taxon>
        <taxon>Thalassiosirophycidae</taxon>
        <taxon>Thalassiosirales</taxon>
        <taxon>Skeletonemataceae</taxon>
        <taxon>Skeletonema</taxon>
        <taxon>Skeletonema marinoi-dohrnii complex</taxon>
    </lineage>
</organism>
<evidence type="ECO:0000259" key="6">
    <source>
        <dbReference type="PROSITE" id="PS50865"/>
    </source>
</evidence>
<name>A0AAD8XTM3_9STRA</name>
<evidence type="ECO:0000256" key="4">
    <source>
        <dbReference type="PROSITE-ProRule" id="PRU00134"/>
    </source>
</evidence>
<evidence type="ECO:0000313" key="7">
    <source>
        <dbReference type="EMBL" id="KAK1733659.1"/>
    </source>
</evidence>
<dbReference type="InterPro" id="IPR052748">
    <property type="entry name" value="ISR_Activator"/>
</dbReference>
<dbReference type="PROSITE" id="PS50865">
    <property type="entry name" value="ZF_MYND_2"/>
    <property type="match status" value="2"/>
</dbReference>
<dbReference type="SMART" id="SM00184">
    <property type="entry name" value="RING"/>
    <property type="match status" value="2"/>
</dbReference>
<dbReference type="EMBL" id="JATAAI010000046">
    <property type="protein sequence ID" value="KAK1733659.1"/>
    <property type="molecule type" value="Genomic_DNA"/>
</dbReference>
<evidence type="ECO:0000256" key="5">
    <source>
        <dbReference type="SAM" id="MobiDB-lite"/>
    </source>
</evidence>
<dbReference type="Pfam" id="PF08238">
    <property type="entry name" value="Sel1"/>
    <property type="match status" value="5"/>
</dbReference>
<keyword evidence="8" id="KW-1185">Reference proteome</keyword>
<dbReference type="PANTHER" id="PTHR45011">
    <property type="entry name" value="DAP3-BINDING CELL DEATH ENHANCER 1"/>
    <property type="match status" value="1"/>
</dbReference>
<protein>
    <recommendedName>
        <fullName evidence="6">MYND-type domain-containing protein</fullName>
    </recommendedName>
</protein>
<dbReference type="Gene3D" id="1.25.40.10">
    <property type="entry name" value="Tetratricopeptide repeat domain"/>
    <property type="match status" value="2"/>
</dbReference>
<evidence type="ECO:0000313" key="8">
    <source>
        <dbReference type="Proteomes" id="UP001224775"/>
    </source>
</evidence>